<dbReference type="RefSeq" id="WP_311159510.1">
    <property type="nucleotide sequence ID" value="NZ_JAVQLW010000001.1"/>
</dbReference>
<dbReference type="EMBL" id="JAVQLW010000001">
    <property type="protein sequence ID" value="MDS9467332.1"/>
    <property type="molecule type" value="Genomic_DNA"/>
</dbReference>
<keyword evidence="2" id="KW-1185">Reference proteome</keyword>
<accession>A0ABU2HQL3</accession>
<comment type="caution">
    <text evidence="1">The sequence shown here is derived from an EMBL/GenBank/DDBJ whole genome shotgun (WGS) entry which is preliminary data.</text>
</comment>
<dbReference type="Proteomes" id="UP001269144">
    <property type="component" value="Unassembled WGS sequence"/>
</dbReference>
<evidence type="ECO:0000313" key="2">
    <source>
        <dbReference type="Proteomes" id="UP001269144"/>
    </source>
</evidence>
<reference evidence="2" key="1">
    <citation type="submission" date="2023-07" db="EMBL/GenBank/DDBJ databases">
        <title>Paracoccus sp. MBLB3053 whole genome sequence.</title>
        <authorList>
            <person name="Hwang C.Y."/>
            <person name="Cho E.-S."/>
            <person name="Seo M.-J."/>
        </authorList>
    </citation>
    <scope>NUCLEOTIDE SEQUENCE [LARGE SCALE GENOMIC DNA]</scope>
    <source>
        <strain evidence="2">MBLB3053</strain>
    </source>
</reference>
<organism evidence="1 2">
    <name type="scientific">Paracoccus aurantius</name>
    <dbReference type="NCBI Taxonomy" id="3073814"/>
    <lineage>
        <taxon>Bacteria</taxon>
        <taxon>Pseudomonadati</taxon>
        <taxon>Pseudomonadota</taxon>
        <taxon>Alphaproteobacteria</taxon>
        <taxon>Rhodobacterales</taxon>
        <taxon>Paracoccaceae</taxon>
        <taxon>Paracoccus</taxon>
    </lineage>
</organism>
<name>A0ABU2HQL3_9RHOB</name>
<protein>
    <submittedName>
        <fullName evidence="1">Uncharacterized protein</fullName>
    </submittedName>
</protein>
<gene>
    <name evidence="1" type="ORF">RGQ15_07060</name>
</gene>
<sequence>MNIQRNCDISALPVGGLASVRARFGMMALGYGAKADLVNPDAIDRVGALVFQTFGAGHELTREMDHFIDTVMSAAGRPEVWSEAGDRLLRAVERTTWSGAEKRADLDG</sequence>
<proteinExistence type="predicted"/>
<evidence type="ECO:0000313" key="1">
    <source>
        <dbReference type="EMBL" id="MDS9467332.1"/>
    </source>
</evidence>